<evidence type="ECO:0000313" key="2">
    <source>
        <dbReference type="Proteomes" id="UP001596066"/>
    </source>
</evidence>
<evidence type="ECO:0000313" key="1">
    <source>
        <dbReference type="EMBL" id="MFC5646288.1"/>
    </source>
</evidence>
<keyword evidence="2" id="KW-1185">Reference proteome</keyword>
<gene>
    <name evidence="1" type="ORF">ACFPZF_33690</name>
</gene>
<dbReference type="EMBL" id="JBHSOC010000096">
    <property type="protein sequence ID" value="MFC5646288.1"/>
    <property type="molecule type" value="Genomic_DNA"/>
</dbReference>
<dbReference type="Pfam" id="PF19707">
    <property type="entry name" value="DUF6204"/>
    <property type="match status" value="1"/>
</dbReference>
<reference evidence="2" key="1">
    <citation type="journal article" date="2019" name="Int. J. Syst. Evol. Microbiol.">
        <title>The Global Catalogue of Microorganisms (GCM) 10K type strain sequencing project: providing services to taxonomists for standard genome sequencing and annotation.</title>
        <authorList>
            <consortium name="The Broad Institute Genomics Platform"/>
            <consortium name="The Broad Institute Genome Sequencing Center for Infectious Disease"/>
            <person name="Wu L."/>
            <person name="Ma J."/>
        </authorList>
    </citation>
    <scope>NUCLEOTIDE SEQUENCE [LARGE SCALE GENOMIC DNA]</scope>
    <source>
        <strain evidence="2">CGMCC 4.1622</strain>
    </source>
</reference>
<dbReference type="Proteomes" id="UP001596066">
    <property type="component" value="Unassembled WGS sequence"/>
</dbReference>
<dbReference type="RefSeq" id="WP_346148272.1">
    <property type="nucleotide sequence ID" value="NZ_BAAAUA010000046.1"/>
</dbReference>
<name>A0ABW0VKA0_9ACTN</name>
<sequence length="117" mass="12874">MTQRTFRILVRGSFDALTEEQRAGLLAEAAEHDVLSAAFTAEGHLSYDLAARPFFAFRFLEHGEAEEDIAAATVRAETAAELWLTDRGYGYKNLKSTAEDLSLAPLGARQRRARTAG</sequence>
<accession>A0ABW0VKA0</accession>
<protein>
    <submittedName>
        <fullName evidence="1">DUF6204 family protein</fullName>
    </submittedName>
</protein>
<proteinExistence type="predicted"/>
<dbReference type="InterPro" id="IPR045778">
    <property type="entry name" value="DUF6204"/>
</dbReference>
<organism evidence="1 2">
    <name type="scientific">Kitasatospora cinereorecta</name>
    <dbReference type="NCBI Taxonomy" id="285560"/>
    <lineage>
        <taxon>Bacteria</taxon>
        <taxon>Bacillati</taxon>
        <taxon>Actinomycetota</taxon>
        <taxon>Actinomycetes</taxon>
        <taxon>Kitasatosporales</taxon>
        <taxon>Streptomycetaceae</taxon>
        <taxon>Kitasatospora</taxon>
    </lineage>
</organism>
<comment type="caution">
    <text evidence="1">The sequence shown here is derived from an EMBL/GenBank/DDBJ whole genome shotgun (WGS) entry which is preliminary data.</text>
</comment>